<dbReference type="Proteomes" id="UP000195402">
    <property type="component" value="Unassembled WGS sequence"/>
</dbReference>
<accession>A0A200PYK0</accession>
<gene>
    <name evidence="1" type="ORF">BVC80_8623g4</name>
</gene>
<comment type="caution">
    <text evidence="1">The sequence shown here is derived from an EMBL/GenBank/DDBJ whole genome shotgun (WGS) entry which is preliminary data.</text>
</comment>
<keyword evidence="2" id="KW-1185">Reference proteome</keyword>
<dbReference type="InParanoid" id="A0A200PYK0"/>
<sequence length="79" mass="8908">MGDFTYCYYLISPIATSSIGWHTRAHLEGARALFPLFTSVSCIYLKRVVNSVADALATQARASTIKYHQLHRFLLSLML</sequence>
<protein>
    <recommendedName>
        <fullName evidence="3">RNase H type-1 domain-containing protein</fullName>
    </recommendedName>
</protein>
<dbReference type="AlphaFoldDB" id="A0A200PYK0"/>
<dbReference type="EMBL" id="MVGT01003742">
    <property type="protein sequence ID" value="OVA03271.1"/>
    <property type="molecule type" value="Genomic_DNA"/>
</dbReference>
<evidence type="ECO:0000313" key="2">
    <source>
        <dbReference type="Proteomes" id="UP000195402"/>
    </source>
</evidence>
<name>A0A200PYK0_MACCD</name>
<organism evidence="1 2">
    <name type="scientific">Macleaya cordata</name>
    <name type="common">Five-seeded plume-poppy</name>
    <name type="synonym">Bocconia cordata</name>
    <dbReference type="NCBI Taxonomy" id="56857"/>
    <lineage>
        <taxon>Eukaryota</taxon>
        <taxon>Viridiplantae</taxon>
        <taxon>Streptophyta</taxon>
        <taxon>Embryophyta</taxon>
        <taxon>Tracheophyta</taxon>
        <taxon>Spermatophyta</taxon>
        <taxon>Magnoliopsida</taxon>
        <taxon>Ranunculales</taxon>
        <taxon>Papaveraceae</taxon>
        <taxon>Papaveroideae</taxon>
        <taxon>Macleaya</taxon>
    </lineage>
</organism>
<evidence type="ECO:0008006" key="3">
    <source>
        <dbReference type="Google" id="ProtNLM"/>
    </source>
</evidence>
<evidence type="ECO:0000313" key="1">
    <source>
        <dbReference type="EMBL" id="OVA03271.1"/>
    </source>
</evidence>
<reference evidence="1 2" key="1">
    <citation type="journal article" date="2017" name="Mol. Plant">
        <title>The Genome of Medicinal Plant Macleaya cordata Provides New Insights into Benzylisoquinoline Alkaloids Metabolism.</title>
        <authorList>
            <person name="Liu X."/>
            <person name="Liu Y."/>
            <person name="Huang P."/>
            <person name="Ma Y."/>
            <person name="Qing Z."/>
            <person name="Tang Q."/>
            <person name="Cao H."/>
            <person name="Cheng P."/>
            <person name="Zheng Y."/>
            <person name="Yuan Z."/>
            <person name="Zhou Y."/>
            <person name="Liu J."/>
            <person name="Tang Z."/>
            <person name="Zhuo Y."/>
            <person name="Zhang Y."/>
            <person name="Yu L."/>
            <person name="Huang J."/>
            <person name="Yang P."/>
            <person name="Peng Q."/>
            <person name="Zhang J."/>
            <person name="Jiang W."/>
            <person name="Zhang Z."/>
            <person name="Lin K."/>
            <person name="Ro D.K."/>
            <person name="Chen X."/>
            <person name="Xiong X."/>
            <person name="Shang Y."/>
            <person name="Huang S."/>
            <person name="Zeng J."/>
        </authorList>
    </citation>
    <scope>NUCLEOTIDE SEQUENCE [LARGE SCALE GENOMIC DNA]</scope>
    <source>
        <strain evidence="2">cv. BLH2017</strain>
        <tissue evidence="1">Root</tissue>
    </source>
</reference>
<proteinExistence type="predicted"/>